<evidence type="ECO:0000313" key="1">
    <source>
        <dbReference type="EMBL" id="KAK0950500.1"/>
    </source>
</evidence>
<dbReference type="Proteomes" id="UP001175353">
    <property type="component" value="Unassembled WGS sequence"/>
</dbReference>
<gene>
    <name evidence="1" type="ORF">LTR91_025618</name>
</gene>
<reference evidence="1" key="1">
    <citation type="submission" date="2023-06" db="EMBL/GenBank/DDBJ databases">
        <title>Black Yeasts Isolated from many extreme environments.</title>
        <authorList>
            <person name="Coleine C."/>
            <person name="Stajich J.E."/>
            <person name="Selbmann L."/>
        </authorList>
    </citation>
    <scope>NUCLEOTIDE SEQUENCE</scope>
    <source>
        <strain evidence="1">CCFEE 5200</strain>
    </source>
</reference>
<feature type="non-terminal residue" evidence="1">
    <location>
        <position position="102"/>
    </location>
</feature>
<evidence type="ECO:0000313" key="2">
    <source>
        <dbReference type="Proteomes" id="UP001175353"/>
    </source>
</evidence>
<sequence>MDMGVPRSLDFIPLLTILGLKAYAKQLSAHHVVAKHSARRVGLVHDVLTQVKTVWAILLQGGSEFFGYRLEPRSKAPNVSHETSGIIWEDCVVQACVENGLL</sequence>
<dbReference type="EMBL" id="JAUJLE010000824">
    <property type="protein sequence ID" value="KAK0950500.1"/>
    <property type="molecule type" value="Genomic_DNA"/>
</dbReference>
<protein>
    <submittedName>
        <fullName evidence="1">Uncharacterized protein</fullName>
    </submittedName>
</protein>
<comment type="caution">
    <text evidence="1">The sequence shown here is derived from an EMBL/GenBank/DDBJ whole genome shotgun (WGS) entry which is preliminary data.</text>
</comment>
<organism evidence="1 2">
    <name type="scientific">Friedmanniomyces endolithicus</name>
    <dbReference type="NCBI Taxonomy" id="329885"/>
    <lineage>
        <taxon>Eukaryota</taxon>
        <taxon>Fungi</taxon>
        <taxon>Dikarya</taxon>
        <taxon>Ascomycota</taxon>
        <taxon>Pezizomycotina</taxon>
        <taxon>Dothideomycetes</taxon>
        <taxon>Dothideomycetidae</taxon>
        <taxon>Mycosphaerellales</taxon>
        <taxon>Teratosphaeriaceae</taxon>
        <taxon>Friedmanniomyces</taxon>
    </lineage>
</organism>
<dbReference type="AlphaFoldDB" id="A0AAN6JZ67"/>
<proteinExistence type="predicted"/>
<name>A0AAN6JZ67_9PEZI</name>
<accession>A0AAN6JZ67</accession>
<keyword evidence="2" id="KW-1185">Reference proteome</keyword>